<evidence type="ECO:0000256" key="2">
    <source>
        <dbReference type="ARBA" id="ARBA00022763"/>
    </source>
</evidence>
<dbReference type="Pfam" id="PF00717">
    <property type="entry name" value="Peptidase_S24"/>
    <property type="match status" value="1"/>
</dbReference>
<dbReference type="PRINTS" id="PR00726">
    <property type="entry name" value="LEXASERPTASE"/>
</dbReference>
<gene>
    <name evidence="9" type="ORF">DIC66_10250</name>
</gene>
<dbReference type="GO" id="GO:0006281">
    <property type="term" value="P:DNA repair"/>
    <property type="evidence" value="ECO:0007669"/>
    <property type="project" value="UniProtKB-KW"/>
</dbReference>
<evidence type="ECO:0000256" key="3">
    <source>
        <dbReference type="ARBA" id="ARBA00022801"/>
    </source>
</evidence>
<dbReference type="SUPFAM" id="SSF51306">
    <property type="entry name" value="LexA/Signal peptidase"/>
    <property type="match status" value="1"/>
</dbReference>
<dbReference type="Proteomes" id="UP000260665">
    <property type="component" value="Unassembled WGS sequence"/>
</dbReference>
<sequence length="154" mass="17059">MNSICKTALPVGFEPMVPIPALQAPMLVTLICNKVQAGFPSPAEDLGMVRLDLSKLIGADEEDAYFMWVSGDSMVQFGIFDGDLVLIRKRKRPRHGQIVIACLDRDFLVKKLYKKPDGTKLQAGNPEVPDIVLKDGQTLEIWGVVTNTVRMFKA</sequence>
<dbReference type="NCBIfam" id="NF007621">
    <property type="entry name" value="PRK10276.1"/>
    <property type="match status" value="1"/>
</dbReference>
<dbReference type="AlphaFoldDB" id="A0A3E1RBY6"/>
<proteinExistence type="inferred from homology"/>
<dbReference type="InterPro" id="IPR036286">
    <property type="entry name" value="LexA/Signal_pep-like_sf"/>
</dbReference>
<protein>
    <submittedName>
        <fullName evidence="9">Peptidase</fullName>
    </submittedName>
</protein>
<evidence type="ECO:0000256" key="4">
    <source>
        <dbReference type="ARBA" id="ARBA00022813"/>
    </source>
</evidence>
<dbReference type="OrthoDB" id="9802364at2"/>
<keyword evidence="2" id="KW-0227">DNA damage</keyword>
<organism evidence="9 10">
    <name type="scientific">Rhodoferax lacus</name>
    <dbReference type="NCBI Taxonomy" id="2184758"/>
    <lineage>
        <taxon>Bacteria</taxon>
        <taxon>Pseudomonadati</taxon>
        <taxon>Pseudomonadota</taxon>
        <taxon>Betaproteobacteria</taxon>
        <taxon>Burkholderiales</taxon>
        <taxon>Comamonadaceae</taxon>
        <taxon>Rhodoferax</taxon>
    </lineage>
</organism>
<keyword evidence="10" id="KW-1185">Reference proteome</keyword>
<feature type="domain" description="Peptidase S24/S26A/S26B/S26C" evidence="8">
    <location>
        <begin position="30"/>
        <end position="145"/>
    </location>
</feature>
<dbReference type="PANTHER" id="PTHR33516">
    <property type="entry name" value="LEXA REPRESSOR"/>
    <property type="match status" value="1"/>
</dbReference>
<comment type="similarity">
    <text evidence="1 7">Belongs to the peptidase S24 family.</text>
</comment>
<dbReference type="Gene3D" id="2.10.109.10">
    <property type="entry name" value="Umud Fragment, subunit A"/>
    <property type="match status" value="1"/>
</dbReference>
<evidence type="ECO:0000256" key="1">
    <source>
        <dbReference type="ARBA" id="ARBA00007484"/>
    </source>
</evidence>
<reference evidence="9 10" key="1">
    <citation type="submission" date="2018-05" db="EMBL/GenBank/DDBJ databases">
        <title>Rhodoferax soyangensis sp.nov., isolated from an oligotrophic freshwater lake.</title>
        <authorList>
            <person name="Park M."/>
        </authorList>
    </citation>
    <scope>NUCLEOTIDE SEQUENCE [LARGE SCALE GENOMIC DNA]</scope>
    <source>
        <strain evidence="9 10">IMCC26218</strain>
    </source>
</reference>
<dbReference type="EMBL" id="QFZK01000005">
    <property type="protein sequence ID" value="RFO96876.1"/>
    <property type="molecule type" value="Genomic_DNA"/>
</dbReference>
<evidence type="ECO:0000256" key="6">
    <source>
        <dbReference type="ARBA" id="ARBA00023236"/>
    </source>
</evidence>
<dbReference type="RefSeq" id="WP_117176780.1">
    <property type="nucleotide sequence ID" value="NZ_QFZK01000005.1"/>
</dbReference>
<keyword evidence="4 7" id="KW-0068">Autocatalytic cleavage</keyword>
<keyword evidence="3 7" id="KW-0378">Hydrolase</keyword>
<accession>A0A3E1RBY6</accession>
<evidence type="ECO:0000313" key="10">
    <source>
        <dbReference type="Proteomes" id="UP000260665"/>
    </source>
</evidence>
<evidence type="ECO:0000313" key="9">
    <source>
        <dbReference type="EMBL" id="RFO96876.1"/>
    </source>
</evidence>
<comment type="caution">
    <text evidence="9">The sequence shown here is derived from an EMBL/GenBank/DDBJ whole genome shotgun (WGS) entry which is preliminary data.</text>
</comment>
<dbReference type="InterPro" id="IPR050077">
    <property type="entry name" value="LexA_repressor"/>
</dbReference>
<keyword evidence="6" id="KW-0742">SOS response</keyword>
<evidence type="ECO:0000256" key="5">
    <source>
        <dbReference type="ARBA" id="ARBA00023204"/>
    </source>
</evidence>
<evidence type="ECO:0000256" key="7">
    <source>
        <dbReference type="RuleBase" id="RU003991"/>
    </source>
</evidence>
<dbReference type="PANTHER" id="PTHR33516:SF2">
    <property type="entry name" value="LEXA REPRESSOR-RELATED"/>
    <property type="match status" value="1"/>
</dbReference>
<dbReference type="GO" id="GO:0016787">
    <property type="term" value="F:hydrolase activity"/>
    <property type="evidence" value="ECO:0007669"/>
    <property type="project" value="UniProtKB-KW"/>
</dbReference>
<dbReference type="InterPro" id="IPR015927">
    <property type="entry name" value="Peptidase_S24_S26A/B/C"/>
</dbReference>
<evidence type="ECO:0000259" key="8">
    <source>
        <dbReference type="Pfam" id="PF00717"/>
    </source>
</evidence>
<dbReference type="GO" id="GO:0009432">
    <property type="term" value="P:SOS response"/>
    <property type="evidence" value="ECO:0007669"/>
    <property type="project" value="UniProtKB-KW"/>
</dbReference>
<name>A0A3E1RBY6_9BURK</name>
<dbReference type="CDD" id="cd06529">
    <property type="entry name" value="S24_LexA-like"/>
    <property type="match status" value="1"/>
</dbReference>
<keyword evidence="5" id="KW-0234">DNA repair</keyword>
<dbReference type="InterPro" id="IPR039418">
    <property type="entry name" value="LexA-like"/>
</dbReference>
<dbReference type="GO" id="GO:0006355">
    <property type="term" value="P:regulation of DNA-templated transcription"/>
    <property type="evidence" value="ECO:0007669"/>
    <property type="project" value="InterPro"/>
</dbReference>
<dbReference type="GO" id="GO:0003677">
    <property type="term" value="F:DNA binding"/>
    <property type="evidence" value="ECO:0007669"/>
    <property type="project" value="InterPro"/>
</dbReference>
<dbReference type="InterPro" id="IPR006197">
    <property type="entry name" value="Peptidase_S24_LexA"/>
</dbReference>